<dbReference type="Proteomes" id="UP000077927">
    <property type="component" value="Chromosome 2"/>
</dbReference>
<gene>
    <name evidence="1" type="ORF">ACS15_5469</name>
</gene>
<protein>
    <submittedName>
        <fullName evidence="1">Uncharacterized protein</fullName>
    </submittedName>
</protein>
<reference evidence="1 2" key="1">
    <citation type="submission" date="2015-09" db="EMBL/GenBank/DDBJ databases">
        <authorList>
            <person name="Xu Y."/>
            <person name="Nagy A."/>
            <person name="Liu N.T."/>
            <person name="Nou X."/>
        </authorList>
    </citation>
    <scope>NUCLEOTIDE SEQUENCE [LARGE SCALE GENOMIC DNA]</scope>
    <source>
        <strain evidence="1 2">FC1138</strain>
    </source>
</reference>
<dbReference type="KEGG" id="rin:ACS15_5469"/>
<proteinExistence type="predicted"/>
<organism evidence="1 2">
    <name type="scientific">Ralstonia insidiosa</name>
    <dbReference type="NCBI Taxonomy" id="190721"/>
    <lineage>
        <taxon>Bacteria</taxon>
        <taxon>Pseudomonadati</taxon>
        <taxon>Pseudomonadota</taxon>
        <taxon>Betaproteobacteria</taxon>
        <taxon>Burkholderiales</taxon>
        <taxon>Burkholderiaceae</taxon>
        <taxon>Ralstonia</taxon>
    </lineage>
</organism>
<evidence type="ECO:0000313" key="1">
    <source>
        <dbReference type="EMBL" id="ANH75354.1"/>
    </source>
</evidence>
<sequence>MHANLLLFVRRDCRWQFSVFKSALAQHRRSPHAPCIASGRVSVRLIGKVRATKTKATLAKQRKTCRASDAGSGTRASKCVGV</sequence>
<dbReference type="AlphaFoldDB" id="A0AAC9FT22"/>
<evidence type="ECO:0000313" key="2">
    <source>
        <dbReference type="Proteomes" id="UP000077927"/>
    </source>
</evidence>
<accession>A0AAC9FT22</accession>
<name>A0AAC9FT22_9RALS</name>
<dbReference type="EMBL" id="CP012606">
    <property type="protein sequence ID" value="ANH75354.1"/>
    <property type="molecule type" value="Genomic_DNA"/>
</dbReference>